<reference evidence="2 4" key="1">
    <citation type="submission" date="2014-04" db="EMBL/GenBank/DDBJ databases">
        <authorList>
            <person name="Bishop-Lilly K.A."/>
            <person name="Broomall S.M."/>
            <person name="Chain P.S."/>
            <person name="Chertkov O."/>
            <person name="Coyne S.R."/>
            <person name="Daligault H.E."/>
            <person name="Davenport K.W."/>
            <person name="Erkkila T."/>
            <person name="Frey K.G."/>
            <person name="Gibbons H.S."/>
            <person name="Gu W."/>
            <person name="Jaissle J."/>
            <person name="Johnson S.L."/>
            <person name="Koroleva G.I."/>
            <person name="Ladner J.T."/>
            <person name="Lo C.-C."/>
            <person name="Minogue T.D."/>
            <person name="Munk C."/>
            <person name="Palacios G.F."/>
            <person name="Redden C.L."/>
            <person name="Rosenzweig C.N."/>
            <person name="Scholz M.B."/>
            <person name="Teshima H."/>
            <person name="Xu Y."/>
        </authorList>
    </citation>
    <scope>NUCLEOTIDE SEQUENCE [LARGE SCALE GENOMIC DNA]</scope>
    <source>
        <strain evidence="2">Gladioli</strain>
        <strain evidence="4">gladioli</strain>
    </source>
</reference>
<feature type="domain" description="Hydantoinase B/oxoprolinase" evidence="1">
    <location>
        <begin position="10"/>
        <end position="521"/>
    </location>
</feature>
<gene>
    <name evidence="3" type="ORF">CRM94_25595</name>
    <name evidence="2" type="ORF">DM48_7418</name>
</gene>
<evidence type="ECO:0000259" key="1">
    <source>
        <dbReference type="Pfam" id="PF02538"/>
    </source>
</evidence>
<comment type="caution">
    <text evidence="3">The sequence shown here is derived from an EMBL/GenBank/DDBJ whole genome shotgun (WGS) entry which is preliminary data.</text>
</comment>
<name>A0A095HCZ8_BURGA</name>
<protein>
    <submittedName>
        <fullName evidence="2">Hydantoinase B/oxoprolinase family protein</fullName>
    </submittedName>
    <submittedName>
        <fullName evidence="3">Methylhydantoinase</fullName>
    </submittedName>
</protein>
<evidence type="ECO:0000313" key="5">
    <source>
        <dbReference type="Proteomes" id="UP000220629"/>
    </source>
</evidence>
<dbReference type="GO" id="GO:0017168">
    <property type="term" value="F:5-oxoprolinase (ATP-hydrolyzing) activity"/>
    <property type="evidence" value="ECO:0007669"/>
    <property type="project" value="TreeGrafter"/>
</dbReference>
<dbReference type="InterPro" id="IPR045079">
    <property type="entry name" value="Oxoprolinase-like"/>
</dbReference>
<dbReference type="Proteomes" id="UP000029590">
    <property type="component" value="Unassembled WGS sequence"/>
</dbReference>
<accession>A0A095HCZ8</accession>
<dbReference type="InterPro" id="IPR003692">
    <property type="entry name" value="Hydantoinase_B"/>
</dbReference>
<reference evidence="5" key="2">
    <citation type="submission" date="2017-09" db="EMBL/GenBank/DDBJ databases">
        <title>FDA dAtabase for Regulatory Grade micrObial Sequences (FDA-ARGOS): Supporting development and validation of Infectious Disease Dx tests.</title>
        <authorList>
            <person name="Minogue T."/>
            <person name="Wolcott M."/>
            <person name="Wasieloski L."/>
            <person name="Aguilar W."/>
            <person name="Moore D."/>
            <person name="Tallon L."/>
            <person name="Sadzewicz L."/>
            <person name="Ott S."/>
            <person name="Zhao X."/>
            <person name="Nagaraj S."/>
            <person name="Vavikolanu K."/>
            <person name="Aluvathingal J."/>
            <person name="Nadendla S."/>
            <person name="Sichtig H."/>
        </authorList>
    </citation>
    <scope>NUCLEOTIDE SEQUENCE [LARGE SCALE GENOMIC DNA]</scope>
    <source>
        <strain evidence="5">FDAARGOS_390</strain>
    </source>
</reference>
<dbReference type="GO" id="GO:0006749">
    <property type="term" value="P:glutathione metabolic process"/>
    <property type="evidence" value="ECO:0007669"/>
    <property type="project" value="TreeGrafter"/>
</dbReference>
<sequence>MPIRNPDFNDPITLQVMWDRLVFIADQADSALGRTAFSPIVRENHDYVTVLLDAKGRALSQCTWSIPVFITSLPMAAQNYFLKAFPPETLEPGDILATNDPMIGTGHLPDLVMLTPIFRNGTIVAYAGSIAHLPDIGGRPQSPDSTDMFEEGIRLPILKLFKAGKPNEDVFAVLEASVRLPHEVRGDIQSMVAANDVINRELTRFMDEYGLDDLEGLGAAIYGRSERFMRRAIAALPNGKYGAEVMLDGFEKDVQLKVSVEIRDESIHIDYDGTSPEVARGINVMPHYRVAHSVYALKCLLDPDTPNNEGCMLPITDEAPAGCILNPGRTAAGSARNLIGHVIPSLIFRALQDVLPERVQGDSGGAPIWGVNCQGQREDGSAYGSIQNFHGGQGGRATVDGNDTLSFPSNCKVTPVEMYEIAVPVLTERKELIPDSGGAGKYRGGLGQRGVLRNLSTRPMNIYLSTERVNHPCFGVVGGKSGRAGAVLLEGRAAFPKGKMVLEPGQQLVLEMPGGGGWGNPDDRPHELIERDLREGLVTAAGAKSDYGYANPVTGSAGTSGKGQ</sequence>
<dbReference type="EMBL" id="PDDY01000004">
    <property type="protein sequence ID" value="PEH37849.1"/>
    <property type="molecule type" value="Genomic_DNA"/>
</dbReference>
<evidence type="ECO:0000313" key="2">
    <source>
        <dbReference type="EMBL" id="KGC11449.1"/>
    </source>
</evidence>
<dbReference type="OrthoDB" id="8612863at2"/>
<proteinExistence type="predicted"/>
<dbReference type="PANTHER" id="PTHR11365:SF23">
    <property type="entry name" value="HYPOTHETICAL 5-OXOPROLINASE (EUROFUNG)-RELATED"/>
    <property type="match status" value="1"/>
</dbReference>
<dbReference type="PANTHER" id="PTHR11365">
    <property type="entry name" value="5-OXOPROLINASE RELATED"/>
    <property type="match status" value="1"/>
</dbReference>
<dbReference type="KEGG" id="bgo:BM43_4078"/>
<dbReference type="Proteomes" id="UP000220629">
    <property type="component" value="Unassembled WGS sequence"/>
</dbReference>
<reference evidence="3" key="3">
    <citation type="submission" date="2017-09" db="EMBL/GenBank/DDBJ databases">
        <title>FDA dAtabase for Regulatory Grade micrObial Sequences (FDA-ARGOS): Supporting development and validation of Infectious Disease Dx tests.</title>
        <authorList>
            <person name="Minogue T."/>
            <person name="Wolcott M."/>
            <person name="Wasieloski L."/>
            <person name="Aguilar W."/>
            <person name="Moore D."/>
            <person name="Tallon L.J."/>
            <person name="Sadzewicz L."/>
            <person name="Ott S."/>
            <person name="Zhao X."/>
            <person name="Nagaraj S."/>
            <person name="Vavikolanu K."/>
            <person name="Aluvathingal J."/>
            <person name="Nadendla S."/>
            <person name="Sichtig H."/>
        </authorList>
    </citation>
    <scope>NUCLEOTIDE SEQUENCE</scope>
    <source>
        <strain evidence="3">FDAARGOS_390</strain>
    </source>
</reference>
<dbReference type="EMBL" id="JPGG01000017">
    <property type="protein sequence ID" value="KGC11449.1"/>
    <property type="molecule type" value="Genomic_DNA"/>
</dbReference>
<evidence type="ECO:0000313" key="4">
    <source>
        <dbReference type="Proteomes" id="UP000029590"/>
    </source>
</evidence>
<dbReference type="RefSeq" id="WP_036050526.1">
    <property type="nucleotide sequence ID" value="NZ_CADEVY010000004.1"/>
</dbReference>
<organism evidence="3 5">
    <name type="scientific">Burkholderia gladioli</name>
    <name type="common">Pseudomonas marginata</name>
    <name type="synonym">Phytomonas marginata</name>
    <dbReference type="NCBI Taxonomy" id="28095"/>
    <lineage>
        <taxon>Bacteria</taxon>
        <taxon>Pseudomonadati</taxon>
        <taxon>Pseudomonadota</taxon>
        <taxon>Betaproteobacteria</taxon>
        <taxon>Burkholderiales</taxon>
        <taxon>Burkholderiaceae</taxon>
        <taxon>Burkholderia</taxon>
    </lineage>
</organism>
<dbReference type="AlphaFoldDB" id="A0A095HCZ8"/>
<evidence type="ECO:0000313" key="3">
    <source>
        <dbReference type="EMBL" id="PEH37849.1"/>
    </source>
</evidence>
<dbReference type="Pfam" id="PF02538">
    <property type="entry name" value="Hydantoinase_B"/>
    <property type="match status" value="1"/>
</dbReference>
<dbReference type="GO" id="GO:0005829">
    <property type="term" value="C:cytosol"/>
    <property type="evidence" value="ECO:0007669"/>
    <property type="project" value="TreeGrafter"/>
</dbReference>